<feature type="region of interest" description="Disordered" evidence="1">
    <location>
        <begin position="747"/>
        <end position="777"/>
    </location>
</feature>
<dbReference type="AlphaFoldDB" id="A0A409VHX7"/>
<organism evidence="2 3">
    <name type="scientific">Gymnopilus dilepis</name>
    <dbReference type="NCBI Taxonomy" id="231916"/>
    <lineage>
        <taxon>Eukaryota</taxon>
        <taxon>Fungi</taxon>
        <taxon>Dikarya</taxon>
        <taxon>Basidiomycota</taxon>
        <taxon>Agaricomycotina</taxon>
        <taxon>Agaricomycetes</taxon>
        <taxon>Agaricomycetidae</taxon>
        <taxon>Agaricales</taxon>
        <taxon>Agaricineae</taxon>
        <taxon>Hymenogastraceae</taxon>
        <taxon>Gymnopilus</taxon>
    </lineage>
</organism>
<dbReference type="EMBL" id="NHYE01005645">
    <property type="protein sequence ID" value="PPQ65816.1"/>
    <property type="molecule type" value="Genomic_DNA"/>
</dbReference>
<name>A0A409VHX7_9AGAR</name>
<feature type="compositionally biased region" description="Gly residues" evidence="1">
    <location>
        <begin position="154"/>
        <end position="163"/>
    </location>
</feature>
<comment type="caution">
    <text evidence="2">The sequence shown here is derived from an EMBL/GenBank/DDBJ whole genome shotgun (WGS) entry which is preliminary data.</text>
</comment>
<dbReference type="Proteomes" id="UP000284706">
    <property type="component" value="Unassembled WGS sequence"/>
</dbReference>
<sequence>MEATKAVLWSRVYPCSSQGDREEDDSRIKGGSFTQNVIQADLLERDFSDTYPTAVMKALTPWTFLSIFISLQVVNTAPILLSEALSSRECSADIVGYEIHNLTWTPPAARNIVAKELQPRRENRSKSGKKSKGGSSAQSNPADSNTGSPSGTDTSGGGGGLGPGATSFFRTTTTNQTGIMPQDSSDVRYLQAPSNVPEDEHEYQSSRQRRPYDVRPPSASHPVMWDSQNSNFNELFTRISESNLNLSTSNIAETQAMQNGPSAAMFSHSMNPNINGGHFVATGVLNQYFQISSTPNDPHQLPRTDMGSHAMRPNEQPNLMVFYGLPTLVDLWTDFDQGRQYMNEYCNGHIAPEAYGATQTQAQSIGNAGPLSGHTTASLIRTSQDIYIQHMVAQRRGYPLWIPEPSGQLAIERILDGFIIGDVGMITKAGSFDLLFNACLPKDHPVNPQTIDPHLSVLPFSDLDVQRNTEFGLNSHLTSRSVKVSQQFDSDQGSTSLKFEPLPSALEGAILTMPLGAISEDILGLDSLRRFVAAQAQNWYRHALSVRSRSVRNGDMRLIIGCDKAAEWGMATFNRQREETIEDCYFTFRSGAGADRGARTTSLSDTSDSYWEYSAPSAQVRTGRCKAAGSVCAKEADGCEIEAECKHRDQNQTLFVRTLNITLQGRVWRNMRSELSEGSGLSHRVIQQHQEAGRSFIGSSPVIIHPSIQGQSVLSAVRKGCSAANVVGPEIHHFTWTPPAARDIVANELQPRREKKAKSGKKGKGDHLRRPTPTTRTQARPLARIIRVEAVVWDQVFGMRDTERDVGSSSMSTNPGNMVSLSKPGMMAPQAIHGRHNTMNMFNGSNGITIGGGASIYAAGVVNHIQYQSLPDTLQLPQMNSQTTNEKSDQQGQRRTDESNVRMKPSTYFASTAPRSQASGNAGPIHSKTANQIYFQHMLTQRRGCPLWIPGPNERLTPEYVSNGMMIGDVGMITKAGSFDFLFNTCLPGDHPYNPQNFDPGFAGFPFSRIDIHRSTEFSLDSHLTSRGIKVSQQLDTNQSTTLMFEPSYRTLEGAILTIPHGAISEDIIGLTSLRRFVADQAQSWYRHALGARSRSVRNGDLRLVIGYDKASHWGIATFSRQWEEIVEPCYFTFKPMPTESQTAHTTSQIHDEDHYWEYSAPSAQVRTGKFKPNRSRYAKEADERTMEGSSQRNQTLFVRTLSVTLQGQVWENVRHEFREDASDSSSDEDDVPMLECAFPYGAVIILWCRHLDKMVIYSADVSLL</sequence>
<evidence type="ECO:0000313" key="2">
    <source>
        <dbReference type="EMBL" id="PPQ65816.1"/>
    </source>
</evidence>
<dbReference type="OrthoDB" id="2662290at2759"/>
<proteinExistence type="predicted"/>
<feature type="compositionally biased region" description="Basic residues" evidence="1">
    <location>
        <begin position="753"/>
        <end position="762"/>
    </location>
</feature>
<feature type="region of interest" description="Disordered" evidence="1">
    <location>
        <begin position="880"/>
        <end position="904"/>
    </location>
</feature>
<gene>
    <name evidence="2" type="ORF">CVT26_000401</name>
</gene>
<feature type="compositionally biased region" description="Low complexity" evidence="1">
    <location>
        <begin position="164"/>
        <end position="177"/>
    </location>
</feature>
<dbReference type="InParanoid" id="A0A409VHX7"/>
<keyword evidence="3" id="KW-1185">Reference proteome</keyword>
<protein>
    <submittedName>
        <fullName evidence="2">Uncharacterized protein</fullName>
    </submittedName>
</protein>
<feature type="compositionally biased region" description="Basic and acidic residues" evidence="1">
    <location>
        <begin position="886"/>
        <end position="901"/>
    </location>
</feature>
<accession>A0A409VHX7</accession>
<feature type="region of interest" description="Disordered" evidence="1">
    <location>
        <begin position="115"/>
        <end position="225"/>
    </location>
</feature>
<evidence type="ECO:0000313" key="3">
    <source>
        <dbReference type="Proteomes" id="UP000284706"/>
    </source>
</evidence>
<reference evidence="2 3" key="1">
    <citation type="journal article" date="2018" name="Evol. Lett.">
        <title>Horizontal gene cluster transfer increased hallucinogenic mushroom diversity.</title>
        <authorList>
            <person name="Reynolds H.T."/>
            <person name="Vijayakumar V."/>
            <person name="Gluck-Thaler E."/>
            <person name="Korotkin H.B."/>
            <person name="Matheny P.B."/>
            <person name="Slot J.C."/>
        </authorList>
    </citation>
    <scope>NUCLEOTIDE SEQUENCE [LARGE SCALE GENOMIC DNA]</scope>
    <source>
        <strain evidence="2 3">SRW20</strain>
    </source>
</reference>
<evidence type="ECO:0000256" key="1">
    <source>
        <dbReference type="SAM" id="MobiDB-lite"/>
    </source>
</evidence>